<feature type="domain" description="Starch synthase catalytic" evidence="10">
    <location>
        <begin position="2"/>
        <end position="229"/>
    </location>
</feature>
<feature type="binding site" evidence="8">
    <location>
        <position position="15"/>
    </location>
    <ligand>
        <name>ADP-alpha-D-glucose</name>
        <dbReference type="ChEBI" id="CHEBI:57498"/>
    </ligand>
</feature>
<dbReference type="GO" id="GO:0004373">
    <property type="term" value="F:alpha-1,4-glucan glucosyltransferase (UDP-glucose donor) activity"/>
    <property type="evidence" value="ECO:0007669"/>
    <property type="project" value="InterPro"/>
</dbReference>
<dbReference type="KEGG" id="sbal:HUE88_11940"/>
<dbReference type="Pfam" id="PF00534">
    <property type="entry name" value="Glycos_transf_1"/>
    <property type="match status" value="1"/>
</dbReference>
<dbReference type="EC" id="2.4.1.21" evidence="8"/>
<dbReference type="PANTHER" id="PTHR45825">
    <property type="entry name" value="GRANULE-BOUND STARCH SYNTHASE 1, CHLOROPLASTIC/AMYLOPLASTIC"/>
    <property type="match status" value="1"/>
</dbReference>
<evidence type="ECO:0000259" key="9">
    <source>
        <dbReference type="Pfam" id="PF00534"/>
    </source>
</evidence>
<dbReference type="GO" id="GO:0005978">
    <property type="term" value="P:glycogen biosynthetic process"/>
    <property type="evidence" value="ECO:0007669"/>
    <property type="project" value="UniProtKB-UniRule"/>
</dbReference>
<dbReference type="AlphaFoldDB" id="A0A7S7LWD4"/>
<dbReference type="GO" id="GO:0009011">
    <property type="term" value="F:alpha-1,4-glucan glucosyltransferase (ADP-glucose donor) activity"/>
    <property type="evidence" value="ECO:0007669"/>
    <property type="project" value="UniProtKB-UniRule"/>
</dbReference>
<evidence type="ECO:0000256" key="2">
    <source>
        <dbReference type="ARBA" id="ARBA00002764"/>
    </source>
</evidence>
<sequence length="465" mass="52267">MKILFAASEIFPFAKTGGLADVAQALPHSLSKHIDIVCVMPLYGFMEKSLLQKSELSFRVTIGDNTHFLTLYTSSYKGVKTYFIQTPLLSDTEDLYSSSSGSYANNNPNFGIFCAAIVKLAKELHVDIVHLNDWHTALAALWIKESAPEIKTVFTIHNLAYQGLFDASMLKYFGIDTKYFTIDGLEFYDKLSFIKAGIAYSDIITTVSPQYAKEIMSERFGCGLHTFLQTHKEKIFGILNGIDLELFNPQTDRALTATFSSTNINFKYLNKKGLLKELGIEASDRPLFIMISRLVHQKGFDLLLDSLSEILKRELNLVIMVDGQSSYRKKLESESKRHGNLSLQIGYSEDNSHRLYAAGDFLLMPSLYEPCGLSQMIAMRYGAVPVVHGVGGLLDTVHENQQKCGEGIVFLYPTEEALLDAVERALELGKNTKEMQRVISFNMECDFSFDKSALSYLEHYRELVA</sequence>
<dbReference type="InterPro" id="IPR001296">
    <property type="entry name" value="Glyco_trans_1"/>
</dbReference>
<evidence type="ECO:0000313" key="12">
    <source>
        <dbReference type="Proteomes" id="UP000593994"/>
    </source>
</evidence>
<comment type="catalytic activity">
    <reaction evidence="1 8">
        <text>[(1-&gt;4)-alpha-D-glucosyl](n) + ADP-alpha-D-glucose = [(1-&gt;4)-alpha-D-glucosyl](n+1) + ADP + H(+)</text>
        <dbReference type="Rhea" id="RHEA:18189"/>
        <dbReference type="Rhea" id="RHEA-COMP:9584"/>
        <dbReference type="Rhea" id="RHEA-COMP:9587"/>
        <dbReference type="ChEBI" id="CHEBI:15378"/>
        <dbReference type="ChEBI" id="CHEBI:15444"/>
        <dbReference type="ChEBI" id="CHEBI:57498"/>
        <dbReference type="ChEBI" id="CHEBI:456216"/>
        <dbReference type="EC" id="2.4.1.21"/>
    </reaction>
</comment>
<evidence type="ECO:0000256" key="5">
    <source>
        <dbReference type="ARBA" id="ARBA00022676"/>
    </source>
</evidence>
<evidence type="ECO:0000256" key="6">
    <source>
        <dbReference type="ARBA" id="ARBA00022679"/>
    </source>
</evidence>
<comment type="function">
    <text evidence="2 8">Synthesizes alpha-1,4-glucan chains using ADP-glucose.</text>
</comment>
<evidence type="ECO:0000256" key="4">
    <source>
        <dbReference type="ARBA" id="ARBA00010281"/>
    </source>
</evidence>
<dbReference type="CDD" id="cd03791">
    <property type="entry name" value="GT5_Glycogen_synthase_DULL1-like"/>
    <property type="match status" value="1"/>
</dbReference>
<dbReference type="PANTHER" id="PTHR45825:SF11">
    <property type="entry name" value="ALPHA AMYLASE DOMAIN-CONTAINING PROTEIN"/>
    <property type="match status" value="1"/>
</dbReference>
<protein>
    <recommendedName>
        <fullName evidence="8">Glycogen synthase</fullName>
        <ecNumber evidence="8">2.4.1.21</ecNumber>
    </recommendedName>
    <alternativeName>
        <fullName evidence="8">Starch [bacterial glycogen] synthase</fullName>
    </alternativeName>
</protein>
<comment type="pathway">
    <text evidence="3 8">Glycan biosynthesis; glycogen biosynthesis.</text>
</comment>
<gene>
    <name evidence="8" type="primary">glgA</name>
    <name evidence="11" type="ORF">HUE88_11940</name>
</gene>
<dbReference type="SUPFAM" id="SSF53756">
    <property type="entry name" value="UDP-Glycosyltransferase/glycogen phosphorylase"/>
    <property type="match status" value="1"/>
</dbReference>
<comment type="similarity">
    <text evidence="4 8">Belongs to the glycosyltransferase 1 family. Bacterial/plant glycogen synthase subfamily.</text>
</comment>
<dbReference type="HAMAP" id="MF_00484">
    <property type="entry name" value="Glycogen_synth"/>
    <property type="match status" value="1"/>
</dbReference>
<keyword evidence="6 8" id="KW-0808">Transferase</keyword>
<dbReference type="EMBL" id="CP054492">
    <property type="protein sequence ID" value="QOY51799.1"/>
    <property type="molecule type" value="Genomic_DNA"/>
</dbReference>
<dbReference type="Gene3D" id="3.40.50.2000">
    <property type="entry name" value="Glycogen Phosphorylase B"/>
    <property type="match status" value="2"/>
</dbReference>
<accession>A0A7S7LWD4</accession>
<evidence type="ECO:0000256" key="7">
    <source>
        <dbReference type="ARBA" id="ARBA00023056"/>
    </source>
</evidence>
<evidence type="ECO:0000256" key="1">
    <source>
        <dbReference type="ARBA" id="ARBA00001478"/>
    </source>
</evidence>
<dbReference type="Proteomes" id="UP000593994">
    <property type="component" value="Chromosome"/>
</dbReference>
<proteinExistence type="inferred from homology"/>
<keyword evidence="7 8" id="KW-0320">Glycogen biosynthesis</keyword>
<dbReference type="NCBIfam" id="TIGR02095">
    <property type="entry name" value="glgA"/>
    <property type="match status" value="1"/>
</dbReference>
<dbReference type="Pfam" id="PF08323">
    <property type="entry name" value="Glyco_transf_5"/>
    <property type="match status" value="1"/>
</dbReference>
<keyword evidence="12" id="KW-1185">Reference proteome</keyword>
<dbReference type="InterPro" id="IPR011835">
    <property type="entry name" value="GS/SS"/>
</dbReference>
<dbReference type="RefSeq" id="WP_194369317.1">
    <property type="nucleotide sequence ID" value="NZ_CP054492.1"/>
</dbReference>
<keyword evidence="5 8" id="KW-0328">Glycosyltransferase</keyword>
<evidence type="ECO:0000313" key="11">
    <source>
        <dbReference type="EMBL" id="QOY51799.1"/>
    </source>
</evidence>
<name>A0A7S7LWD4_9BACT</name>
<feature type="domain" description="Glycosyl transferase family 1" evidence="9">
    <location>
        <begin position="282"/>
        <end position="435"/>
    </location>
</feature>
<dbReference type="UniPathway" id="UPA00164"/>
<evidence type="ECO:0000256" key="8">
    <source>
        <dbReference type="HAMAP-Rule" id="MF_00484"/>
    </source>
</evidence>
<evidence type="ECO:0000259" key="10">
    <source>
        <dbReference type="Pfam" id="PF08323"/>
    </source>
</evidence>
<evidence type="ECO:0000256" key="3">
    <source>
        <dbReference type="ARBA" id="ARBA00004964"/>
    </source>
</evidence>
<dbReference type="InterPro" id="IPR013534">
    <property type="entry name" value="Starch_synth_cat_dom"/>
</dbReference>
<organism evidence="11 12">
    <name type="scientific">Candidatus Sulfurimonas baltica</name>
    <dbReference type="NCBI Taxonomy" id="2740404"/>
    <lineage>
        <taxon>Bacteria</taxon>
        <taxon>Pseudomonadati</taxon>
        <taxon>Campylobacterota</taxon>
        <taxon>Epsilonproteobacteria</taxon>
        <taxon>Campylobacterales</taxon>
        <taxon>Sulfurimonadaceae</taxon>
        <taxon>Sulfurimonas</taxon>
    </lineage>
</organism>
<reference evidence="11 12" key="1">
    <citation type="submission" date="2020-05" db="EMBL/GenBank/DDBJ databases">
        <title>Sulfurimonas marisnigri, sp. nov., and Sulfurimonas baltica, sp. nov., manganese oxide reducing chemolithoautotrophs of the class Epsilonproteobacteria isolated from the pelagic redoxclines of the Black and Baltic Seas and emended description of the genus Sulfurimonas.</title>
        <authorList>
            <person name="Henkel J.V."/>
            <person name="Laudan C."/>
            <person name="Werner J."/>
            <person name="Neu T."/>
            <person name="Plewe S."/>
            <person name="Sproer C."/>
            <person name="Bunk B."/>
            <person name="Schulz-Vogt H.N."/>
        </authorList>
    </citation>
    <scope>NUCLEOTIDE SEQUENCE [LARGE SCALE GENOMIC DNA]</scope>
    <source>
        <strain evidence="11 12">GD2</strain>
    </source>
</reference>